<evidence type="ECO:0000313" key="2">
    <source>
        <dbReference type="EMBL" id="CUQ17868.1"/>
    </source>
</evidence>
<accession>A0A174UCY6</accession>
<keyword evidence="1" id="KW-1133">Transmembrane helix</keyword>
<organism evidence="2 3">
    <name type="scientific">Blautia wexlerae</name>
    <dbReference type="NCBI Taxonomy" id="418240"/>
    <lineage>
        <taxon>Bacteria</taxon>
        <taxon>Bacillati</taxon>
        <taxon>Bacillota</taxon>
        <taxon>Clostridia</taxon>
        <taxon>Lachnospirales</taxon>
        <taxon>Lachnospiraceae</taxon>
        <taxon>Blautia</taxon>
    </lineage>
</organism>
<name>A0A174UCY6_9FIRM</name>
<feature type="transmembrane region" description="Helical" evidence="1">
    <location>
        <begin position="54"/>
        <end position="77"/>
    </location>
</feature>
<evidence type="ECO:0000313" key="3">
    <source>
        <dbReference type="Proteomes" id="UP000095712"/>
    </source>
</evidence>
<dbReference type="Proteomes" id="UP000095712">
    <property type="component" value="Unassembled WGS sequence"/>
</dbReference>
<dbReference type="OrthoDB" id="1976525at2"/>
<keyword evidence="1" id="KW-0812">Transmembrane</keyword>
<sequence length="125" mass="14136">MKNDLFNTEIDEIIRASMKLADEPDPELNSKLKATLYQKEAAMRKQPATRGFSLWYLPMILNLITFIMLAGVALIVISNTYLSYFVAGICFYIEMAGVLLTIVGVKRTNMKEDITIRVEKRGVLA</sequence>
<feature type="transmembrane region" description="Helical" evidence="1">
    <location>
        <begin position="83"/>
        <end position="105"/>
    </location>
</feature>
<proteinExistence type="predicted"/>
<protein>
    <submittedName>
        <fullName evidence="2">Uncharacterized protein</fullName>
    </submittedName>
</protein>
<dbReference type="RefSeq" id="WP_055154047.1">
    <property type="nucleotide sequence ID" value="NZ_CZAW01000096.1"/>
</dbReference>
<keyword evidence="1" id="KW-0472">Membrane</keyword>
<dbReference type="AlphaFoldDB" id="A0A174UCY6"/>
<evidence type="ECO:0000256" key="1">
    <source>
        <dbReference type="SAM" id="Phobius"/>
    </source>
</evidence>
<gene>
    <name evidence="2" type="ORF">ERS852523_04272</name>
</gene>
<reference evidence="2 3" key="1">
    <citation type="submission" date="2015-09" db="EMBL/GenBank/DDBJ databases">
        <authorList>
            <consortium name="Pathogen Informatics"/>
        </authorList>
    </citation>
    <scope>NUCLEOTIDE SEQUENCE [LARGE SCALE GENOMIC DNA]</scope>
    <source>
        <strain evidence="2 3">2789STDY5834911</strain>
    </source>
</reference>
<dbReference type="EMBL" id="CZAW01000096">
    <property type="protein sequence ID" value="CUQ17868.1"/>
    <property type="molecule type" value="Genomic_DNA"/>
</dbReference>